<feature type="domain" description="CN hydrolase" evidence="2">
    <location>
        <begin position="12"/>
        <end position="261"/>
    </location>
</feature>
<dbReference type="GO" id="GO:0016811">
    <property type="term" value="F:hydrolase activity, acting on carbon-nitrogen (but not peptide) bonds, in linear amides"/>
    <property type="evidence" value="ECO:0007669"/>
    <property type="project" value="TreeGrafter"/>
</dbReference>
<organism evidence="3 4">
    <name type="scientific">Nonomuraea zeae</name>
    <dbReference type="NCBI Taxonomy" id="1642303"/>
    <lineage>
        <taxon>Bacteria</taxon>
        <taxon>Bacillati</taxon>
        <taxon>Actinomycetota</taxon>
        <taxon>Actinomycetes</taxon>
        <taxon>Streptosporangiales</taxon>
        <taxon>Streptosporangiaceae</taxon>
        <taxon>Nonomuraea</taxon>
    </lineage>
</organism>
<dbReference type="PANTHER" id="PTHR43674:SF2">
    <property type="entry name" value="BETA-UREIDOPROPIONASE"/>
    <property type="match status" value="1"/>
</dbReference>
<evidence type="ECO:0000259" key="2">
    <source>
        <dbReference type="PROSITE" id="PS50263"/>
    </source>
</evidence>
<gene>
    <name evidence="3" type="ORF">ETD85_34865</name>
</gene>
<dbReference type="OrthoDB" id="9811121at2"/>
<dbReference type="PANTHER" id="PTHR43674">
    <property type="entry name" value="NITRILASE C965.09-RELATED"/>
    <property type="match status" value="1"/>
</dbReference>
<keyword evidence="4" id="KW-1185">Reference proteome</keyword>
<dbReference type="InterPro" id="IPR036526">
    <property type="entry name" value="C-N_Hydrolase_sf"/>
</dbReference>
<evidence type="ECO:0000313" key="4">
    <source>
        <dbReference type="Proteomes" id="UP000306628"/>
    </source>
</evidence>
<name>A0A5S4G8C4_9ACTN</name>
<comment type="caution">
    <text evidence="3">The sequence shown here is derived from an EMBL/GenBank/DDBJ whole genome shotgun (WGS) entry which is preliminary data.</text>
</comment>
<keyword evidence="1" id="KW-0378">Hydrolase</keyword>
<dbReference type="PROSITE" id="PS50263">
    <property type="entry name" value="CN_HYDROLASE"/>
    <property type="match status" value="1"/>
</dbReference>
<dbReference type="Gene3D" id="3.60.110.10">
    <property type="entry name" value="Carbon-nitrogen hydrolase"/>
    <property type="match status" value="1"/>
</dbReference>
<dbReference type="AlphaFoldDB" id="A0A5S4G8C4"/>
<evidence type="ECO:0000313" key="3">
    <source>
        <dbReference type="EMBL" id="TMR28711.1"/>
    </source>
</evidence>
<dbReference type="CDD" id="cd07580">
    <property type="entry name" value="nitrilase_2"/>
    <property type="match status" value="1"/>
</dbReference>
<dbReference type="SUPFAM" id="SSF56317">
    <property type="entry name" value="Carbon-nitrogen hydrolase"/>
    <property type="match status" value="1"/>
</dbReference>
<dbReference type="Proteomes" id="UP000306628">
    <property type="component" value="Unassembled WGS sequence"/>
</dbReference>
<proteinExistence type="predicted"/>
<accession>A0A5S4G8C4</accession>
<protein>
    <submittedName>
        <fullName evidence="3">Hydratase</fullName>
    </submittedName>
</protein>
<dbReference type="Pfam" id="PF00795">
    <property type="entry name" value="CN_hydrolase"/>
    <property type="match status" value="1"/>
</dbReference>
<reference evidence="3 4" key="1">
    <citation type="submission" date="2019-05" db="EMBL/GenBank/DDBJ databases">
        <title>Draft genome sequence of Nonomuraea zeae DSM 100528.</title>
        <authorList>
            <person name="Saricaoglu S."/>
            <person name="Isik K."/>
        </authorList>
    </citation>
    <scope>NUCLEOTIDE SEQUENCE [LARGE SCALE GENOMIC DNA]</scope>
    <source>
        <strain evidence="3 4">DSM 100528</strain>
    </source>
</reference>
<dbReference type="InterPro" id="IPR050345">
    <property type="entry name" value="Aliph_Amidase/BUP"/>
</dbReference>
<dbReference type="EMBL" id="VCKX01000136">
    <property type="protein sequence ID" value="TMR28711.1"/>
    <property type="molecule type" value="Genomic_DNA"/>
</dbReference>
<sequence length="299" mass="32601">MTDAADPPVSPARVAVIQFDPQVGLDNCAANADRALALATRAARDGATLIVLPELSTTGYSFRDRAEAYEHAEEVPDGPTVKAWESFAREHGVHLVGGLAERDGVRLYDTAVLVGPGGYVGRYRKAHLWNREKLWFTPGDLGFPVFETPIGRIGLLICWDIWFPEVPRLLAQQGADIICSVNNWVWTPPPIFDETGRCMASYLTMTAAHVNNVFIAAANRVGTDRGARFLGCSLIAGTNGWPIGRVAGADEETILTADIDIVSARSAPIWNQLNDLIRDRRGDLYDPMLGYTLGQSAPR</sequence>
<dbReference type="InterPro" id="IPR003010">
    <property type="entry name" value="C-N_Hydrolase"/>
</dbReference>
<dbReference type="RefSeq" id="WP_138694078.1">
    <property type="nucleotide sequence ID" value="NZ_JBHSAZ010000046.1"/>
</dbReference>
<evidence type="ECO:0000256" key="1">
    <source>
        <dbReference type="ARBA" id="ARBA00022801"/>
    </source>
</evidence>